<evidence type="ECO:0000256" key="10">
    <source>
        <dbReference type="SAM" id="MobiDB-lite"/>
    </source>
</evidence>
<dbReference type="SMART" id="SM00973">
    <property type="entry name" value="Sec63"/>
    <property type="match status" value="1"/>
</dbReference>
<evidence type="ECO:0000259" key="12">
    <source>
        <dbReference type="PROSITE" id="PS51194"/>
    </source>
</evidence>
<dbReference type="Gene3D" id="1.10.10.10">
    <property type="entry name" value="Winged helix-like DNA-binding domain superfamily/Winged helix DNA-binding domain"/>
    <property type="match status" value="1"/>
</dbReference>
<organism evidence="13 14">
    <name type="scientific">Durusdinium trenchii</name>
    <dbReference type="NCBI Taxonomy" id="1381693"/>
    <lineage>
        <taxon>Eukaryota</taxon>
        <taxon>Sar</taxon>
        <taxon>Alveolata</taxon>
        <taxon>Dinophyceae</taxon>
        <taxon>Suessiales</taxon>
        <taxon>Symbiodiniaceae</taxon>
        <taxon>Durusdinium</taxon>
    </lineage>
</organism>
<dbReference type="SUPFAM" id="SSF81296">
    <property type="entry name" value="E set domains"/>
    <property type="match status" value="1"/>
</dbReference>
<dbReference type="PROSITE" id="PS51194">
    <property type="entry name" value="HELICASE_CTER"/>
    <property type="match status" value="1"/>
</dbReference>
<evidence type="ECO:0000256" key="1">
    <source>
        <dbReference type="ARBA" id="ARBA00004141"/>
    </source>
</evidence>
<feature type="transmembrane region" description="Helical" evidence="11">
    <location>
        <begin position="692"/>
        <end position="714"/>
    </location>
</feature>
<feature type="domain" description="Helicase C-terminal" evidence="12">
    <location>
        <begin position="1214"/>
        <end position="1397"/>
    </location>
</feature>
<dbReference type="Pfam" id="PF02889">
    <property type="entry name" value="Sec63"/>
    <property type="match status" value="1"/>
</dbReference>
<dbReference type="Pfam" id="PF00654">
    <property type="entry name" value="Voltage_CLC"/>
    <property type="match status" value="1"/>
</dbReference>
<dbReference type="InterPro" id="IPR036390">
    <property type="entry name" value="WH_DNA-bd_sf"/>
</dbReference>
<dbReference type="Gene3D" id="2.60.40.150">
    <property type="entry name" value="C2 domain"/>
    <property type="match status" value="1"/>
</dbReference>
<evidence type="ECO:0000256" key="5">
    <source>
        <dbReference type="ARBA" id="ARBA00022806"/>
    </source>
</evidence>
<keyword evidence="9" id="KW-0143">Chaperone</keyword>
<dbReference type="Gene3D" id="1.10.3080.10">
    <property type="entry name" value="Clc chloride channel"/>
    <property type="match status" value="1"/>
</dbReference>
<keyword evidence="5" id="KW-0067">ATP-binding</keyword>
<feature type="transmembrane region" description="Helical" evidence="11">
    <location>
        <begin position="780"/>
        <end position="800"/>
    </location>
</feature>
<dbReference type="SUPFAM" id="SSF158702">
    <property type="entry name" value="Sec63 N-terminal domain-like"/>
    <property type="match status" value="1"/>
</dbReference>
<evidence type="ECO:0000256" key="6">
    <source>
        <dbReference type="ARBA" id="ARBA00022824"/>
    </source>
</evidence>
<keyword evidence="6" id="KW-0256">Endoplasmic reticulum</keyword>
<dbReference type="Proteomes" id="UP001642484">
    <property type="component" value="Unassembled WGS sequence"/>
</dbReference>
<feature type="compositionally biased region" description="Basic and acidic residues" evidence="10">
    <location>
        <begin position="1702"/>
        <end position="1719"/>
    </location>
</feature>
<keyword evidence="8 11" id="KW-0472">Membrane</keyword>
<dbReference type="InterPro" id="IPR035892">
    <property type="entry name" value="C2_domain_sf"/>
</dbReference>
<dbReference type="SUPFAM" id="SSF46785">
    <property type="entry name" value="Winged helix' DNA-binding domain"/>
    <property type="match status" value="1"/>
</dbReference>
<evidence type="ECO:0000256" key="2">
    <source>
        <dbReference type="ARBA" id="ARBA00004240"/>
    </source>
</evidence>
<dbReference type="SUPFAM" id="SSF81340">
    <property type="entry name" value="Clc chloride channel"/>
    <property type="match status" value="1"/>
</dbReference>
<dbReference type="InterPro" id="IPR014756">
    <property type="entry name" value="Ig_E-set"/>
</dbReference>
<dbReference type="InterPro" id="IPR004179">
    <property type="entry name" value="Sec63-dom"/>
</dbReference>
<accession>A0ABP0L8K1</accession>
<dbReference type="PANTHER" id="PTHR24075:SF6">
    <property type="entry name" value="ACTIVATING SIGNAL COINTEGRATOR 1 COMPLEX SUBUNIT 3"/>
    <property type="match status" value="1"/>
</dbReference>
<protein>
    <recommendedName>
        <fullName evidence="12">Helicase C-terminal domain-containing protein</fullName>
    </recommendedName>
</protein>
<dbReference type="Pfam" id="PF00271">
    <property type="entry name" value="Helicase_C"/>
    <property type="match status" value="1"/>
</dbReference>
<dbReference type="SMART" id="SM00490">
    <property type="entry name" value="HELICc"/>
    <property type="match status" value="1"/>
</dbReference>
<feature type="region of interest" description="Disordered" evidence="10">
    <location>
        <begin position="1693"/>
        <end position="1730"/>
    </location>
</feature>
<keyword evidence="7 11" id="KW-1133">Transmembrane helix</keyword>
<evidence type="ECO:0000313" key="13">
    <source>
        <dbReference type="EMBL" id="CAK9035471.1"/>
    </source>
</evidence>
<dbReference type="SUPFAM" id="SSF52540">
    <property type="entry name" value="P-loop containing nucleoside triphosphate hydrolases"/>
    <property type="match status" value="1"/>
</dbReference>
<dbReference type="Pfam" id="PF23445">
    <property type="entry name" value="WHD_SNRNP200"/>
    <property type="match status" value="1"/>
</dbReference>
<reference evidence="13 14" key="1">
    <citation type="submission" date="2024-02" db="EMBL/GenBank/DDBJ databases">
        <authorList>
            <person name="Chen Y."/>
            <person name="Shah S."/>
            <person name="Dougan E. K."/>
            <person name="Thang M."/>
            <person name="Chan C."/>
        </authorList>
    </citation>
    <scope>NUCLEOTIDE SEQUENCE [LARGE SCALE GENOMIC DNA]</scope>
</reference>
<keyword evidence="4" id="KW-0378">Hydrolase</keyword>
<evidence type="ECO:0000256" key="11">
    <source>
        <dbReference type="SAM" id="Phobius"/>
    </source>
</evidence>
<keyword evidence="3 11" id="KW-0812">Transmembrane</keyword>
<dbReference type="PRINTS" id="PR00762">
    <property type="entry name" value="CLCHANNEL"/>
</dbReference>
<sequence length="1785" mass="198157">MSCDQELPLMIRMQDPAKRSICLFAGVQALVWLCGRHEALACGQEFFLDSDELIMQLWSLKNATEWTPAGKAIRFVGLSTVRAAQMGRGQALANAHDIADWLGIGIVGLYNFKPSVRRVLAQETALGRQEGEWKRDPKDMDVSQLKHLPPGKLSHYYQLLRAMHPESQVSKKLFADVWQRDFMQKLRIRSTTHHAKCSLCIRHRMIIKGVPPGPARKEQLLEYRYRAESRLQASGPPSEVNLVSCIIDSFDQSQAKTYLWEGEHIYLHLLTFGVQGLHGVLEKDSPGALARPVPMTAHIQGYPEKHFVARMAQMNKPCFHAIKNHAVKHAGAPRKVSHPVDASGLDAKDGIKPTLIFVSSRSADPDEDPKQFCKLEAHELECAVVQRDLGEDGEKIRRVQGFMGSKELLLGCTWPGFSLFGSTPVRSVDDRTEGSFFFETTSSRGEHCFWPRTLPVPGAAMGAFPSGEALLSEAHEEHEAHEAHGKFRQAARTFQEQNAGNSKAYVQIVCCTGLLLGILSYFIQSAALALGHLRGLLGGGEVLWVAATFNASLLVLARLVVRRNAAAQGSGYPQMKAMFFGNTKLSDHPLSKGQENVEFLSSETLALKAIGLSLVVAAQVPIGQEGPNVHMAACISRLVRPKFFERNLNCELVVQILHAACAAGVAATFSSLMGGVLLSLELMLPQIYTFQVYWGCFLGAICGAVTVILIHDGFQSSHLLSTNVLPLEGVPVHYPLACCLGYMAIGVVFGLLGGLFNLAHDQTIRSCGRLWRSSKDRWQWRDLLFVAVVGALNVVLLWKIPLLKGRSQPELLNSLFSKEFFSGHEVKSADVQMLMVALVAKVVTSLLALSLPTPTGVVAPALLLGALLMRCFTSLLPERFFAPLLGSDSPNDLDAFEARLAILGASAFSCGVVRAYGVAITIYEALSLNQMVVPLSLSSLTAVFVADYISLPFFDTALVRKGWHGVSKLTCTAHGEEPAFVVMEHASDFPILPNTARLSDLQRALDAQPLQFHFPIVEEVPNSHGRPRLLGALSRAAAEEAQRRLVQEPSAGGAGSARSVELMRLRWPDVPYEPLSELPLTVDPLFTVQELYITLKVARKEVAYITGHGVLLGRVGFKEIIGEGMPITKGIGAFHDKEAFKMIYEPNSPSKHEIWAESKLKVVAVELTLLRETDLGDLRPASSDSVEANDRLKKFDPATEGTPPAVSGALGQSCATSLFVRFWTGSVLCFRSVPGPLVGEVRWVSAEVTDQSLKHTLEFGIGIHHAGLPERDRKVVEELFVESKIMVLISTSTLAWGVNFPAHLVIIKGTEYYDGQLKRYVDFPITDVLQMMGRAGRPQFDTEARAVVMVHEPKKNFYRSFMYEPFPVESSLHEQLTDHLNAEIVAKTIRTREEAIDYVTWTYFFRRLTANPAYYDQQAALLETPDFEKQKDMLANYIERLMNKCLDELIRSGCIELKEAPQGQSALVEPTKIGRIASLYYLSHRTVAQFQRTLAREGMSFVEIMRVLCECPEYDELPVRHNEDKLNAEFAEHCPLEVDLAIQAYDSPHTKAFLLLQAHMWGIALPINDYKTDLKTVLDRSIPLIMAMVDIAAEEAQLRSTLNLILLLQCLHQAHQPWRSSLATLPHLSDKALRILRDFGVDSLPELIERRDASKILTKLSLPSADAHKELLQIVQDMPRLRVRVELRILDPEDGPSQTAKHAGDAEEKEAPTEAEEGKVKRRKGKLVPSPYKVPPDRELELTVVLCYDNEPMRFVHAPRFPKKKTYSWWCILGDTEAILDAVIC</sequence>
<dbReference type="InterPro" id="IPR036388">
    <property type="entry name" value="WH-like_DNA-bd_sf"/>
</dbReference>
<evidence type="ECO:0000256" key="8">
    <source>
        <dbReference type="ARBA" id="ARBA00023136"/>
    </source>
</evidence>
<evidence type="ECO:0000256" key="3">
    <source>
        <dbReference type="ARBA" id="ARBA00022692"/>
    </source>
</evidence>
<keyword evidence="5" id="KW-0347">Helicase</keyword>
<proteinExistence type="predicted"/>
<dbReference type="InterPro" id="IPR027417">
    <property type="entry name" value="P-loop_NTPase"/>
</dbReference>
<keyword evidence="14" id="KW-1185">Reference proteome</keyword>
<dbReference type="InterPro" id="IPR001650">
    <property type="entry name" value="Helicase_C-like"/>
</dbReference>
<evidence type="ECO:0000256" key="4">
    <source>
        <dbReference type="ARBA" id="ARBA00022801"/>
    </source>
</evidence>
<comment type="caution">
    <text evidence="13">The sequence shown here is derived from an EMBL/GenBank/DDBJ whole genome shotgun (WGS) entry which is preliminary data.</text>
</comment>
<keyword evidence="5" id="KW-0547">Nucleotide-binding</keyword>
<dbReference type="InterPro" id="IPR057842">
    <property type="entry name" value="WH_MER3"/>
</dbReference>
<dbReference type="Gene3D" id="3.40.50.300">
    <property type="entry name" value="P-loop containing nucleotide triphosphate hydrolases"/>
    <property type="match status" value="2"/>
</dbReference>
<dbReference type="CDD" id="cd18795">
    <property type="entry name" value="SF2_C_Ski2"/>
    <property type="match status" value="1"/>
</dbReference>
<evidence type="ECO:0000313" key="14">
    <source>
        <dbReference type="Proteomes" id="UP001642484"/>
    </source>
</evidence>
<evidence type="ECO:0000256" key="7">
    <source>
        <dbReference type="ARBA" id="ARBA00022989"/>
    </source>
</evidence>
<dbReference type="EMBL" id="CAXAMN010011514">
    <property type="protein sequence ID" value="CAK9035471.1"/>
    <property type="molecule type" value="Genomic_DNA"/>
</dbReference>
<comment type="subcellular location">
    <subcellularLocation>
        <location evidence="2">Endoplasmic reticulum</location>
    </subcellularLocation>
    <subcellularLocation>
        <location evidence="1">Membrane</location>
        <topology evidence="1">Multi-pass membrane protein</topology>
    </subcellularLocation>
</comment>
<feature type="transmembrane region" description="Helical" evidence="11">
    <location>
        <begin position="656"/>
        <end position="680"/>
    </location>
</feature>
<dbReference type="PANTHER" id="PTHR24075">
    <property type="entry name" value="SEC63 DOMAIN-CONTAINING"/>
    <property type="match status" value="1"/>
</dbReference>
<gene>
    <name evidence="13" type="ORF">CCMP2556_LOCUS19922</name>
</gene>
<evidence type="ECO:0000256" key="9">
    <source>
        <dbReference type="ARBA" id="ARBA00023186"/>
    </source>
</evidence>
<dbReference type="InterPro" id="IPR014743">
    <property type="entry name" value="Cl-channel_core"/>
</dbReference>
<dbReference type="InterPro" id="IPR001807">
    <property type="entry name" value="ClC"/>
</dbReference>
<feature type="transmembrane region" description="Helical" evidence="11">
    <location>
        <begin position="734"/>
        <end position="759"/>
    </location>
</feature>
<dbReference type="Gene3D" id="1.10.3380.10">
    <property type="entry name" value="Sec63 N-terminal domain-like domain"/>
    <property type="match status" value="1"/>
</dbReference>
<name>A0ABP0L8K1_9DINO</name>